<feature type="non-terminal residue" evidence="1">
    <location>
        <position position="1"/>
    </location>
</feature>
<sequence length="157" mass="17211">WFLRAAIQNDPKALTYYGIASRWEDNSRSSAVLRTKCLGRADSLGFLPAKAKYAYLFWTAAGCDLDEGRAEELFQEAVDAGSILAQVSLGRCMIKGEGIKRDVEAGLDLLKKASMRGSGEAHFCLYEAYSQGEWTDVNLAKSKEHLEGAANLEEPIG</sequence>
<evidence type="ECO:0000313" key="1">
    <source>
        <dbReference type="EMBL" id="RKP14297.1"/>
    </source>
</evidence>
<dbReference type="Pfam" id="PF08238">
    <property type="entry name" value="Sel1"/>
    <property type="match status" value="3"/>
</dbReference>
<accession>A0A4P9Y5P0</accession>
<feature type="non-terminal residue" evidence="1">
    <location>
        <position position="157"/>
    </location>
</feature>
<dbReference type="InterPro" id="IPR006597">
    <property type="entry name" value="Sel1-like"/>
</dbReference>
<dbReference type="InterPro" id="IPR011990">
    <property type="entry name" value="TPR-like_helical_dom_sf"/>
</dbReference>
<evidence type="ECO:0008006" key="3">
    <source>
        <dbReference type="Google" id="ProtNLM"/>
    </source>
</evidence>
<dbReference type="SUPFAM" id="SSF81901">
    <property type="entry name" value="HCP-like"/>
    <property type="match status" value="1"/>
</dbReference>
<dbReference type="Proteomes" id="UP000267251">
    <property type="component" value="Unassembled WGS sequence"/>
</dbReference>
<organism evidence="1 2">
    <name type="scientific">Piptocephalis cylindrospora</name>
    <dbReference type="NCBI Taxonomy" id="1907219"/>
    <lineage>
        <taxon>Eukaryota</taxon>
        <taxon>Fungi</taxon>
        <taxon>Fungi incertae sedis</taxon>
        <taxon>Zoopagomycota</taxon>
        <taxon>Zoopagomycotina</taxon>
        <taxon>Zoopagomycetes</taxon>
        <taxon>Zoopagales</taxon>
        <taxon>Piptocephalidaceae</taxon>
        <taxon>Piptocephalis</taxon>
    </lineage>
</organism>
<gene>
    <name evidence="1" type="ORF">BJ684DRAFT_5506</name>
</gene>
<dbReference type="SMART" id="SM00671">
    <property type="entry name" value="SEL1"/>
    <property type="match status" value="3"/>
</dbReference>
<dbReference type="AlphaFoldDB" id="A0A4P9Y5P0"/>
<dbReference type="OrthoDB" id="2384430at2759"/>
<dbReference type="Gene3D" id="1.25.40.10">
    <property type="entry name" value="Tetratricopeptide repeat domain"/>
    <property type="match status" value="1"/>
</dbReference>
<keyword evidence="2" id="KW-1185">Reference proteome</keyword>
<dbReference type="EMBL" id="KZ987855">
    <property type="protein sequence ID" value="RKP14297.1"/>
    <property type="molecule type" value="Genomic_DNA"/>
</dbReference>
<proteinExistence type="predicted"/>
<name>A0A4P9Y5P0_9FUNG</name>
<reference evidence="2" key="1">
    <citation type="journal article" date="2018" name="Nat. Microbiol.">
        <title>Leveraging single-cell genomics to expand the fungal tree of life.</title>
        <authorList>
            <person name="Ahrendt S.R."/>
            <person name="Quandt C.A."/>
            <person name="Ciobanu D."/>
            <person name="Clum A."/>
            <person name="Salamov A."/>
            <person name="Andreopoulos B."/>
            <person name="Cheng J.F."/>
            <person name="Woyke T."/>
            <person name="Pelin A."/>
            <person name="Henrissat B."/>
            <person name="Reynolds N.K."/>
            <person name="Benny G.L."/>
            <person name="Smith M.E."/>
            <person name="James T.Y."/>
            <person name="Grigoriev I.V."/>
        </authorList>
    </citation>
    <scope>NUCLEOTIDE SEQUENCE [LARGE SCALE GENOMIC DNA]</scope>
</reference>
<evidence type="ECO:0000313" key="2">
    <source>
        <dbReference type="Proteomes" id="UP000267251"/>
    </source>
</evidence>
<protein>
    <recommendedName>
        <fullName evidence="3">HCP-like protein</fullName>
    </recommendedName>
</protein>